<dbReference type="PANTHER" id="PTHR24171">
    <property type="entry name" value="ANKYRIN REPEAT DOMAIN-CONTAINING PROTEIN 39-RELATED"/>
    <property type="match status" value="1"/>
</dbReference>
<dbReference type="InterPro" id="IPR036770">
    <property type="entry name" value="Ankyrin_rpt-contain_sf"/>
</dbReference>
<evidence type="ECO:0000256" key="1">
    <source>
        <dbReference type="ARBA" id="ARBA00022737"/>
    </source>
</evidence>
<protein>
    <submittedName>
        <fullName evidence="4">ANK</fullName>
    </submittedName>
</protein>
<evidence type="ECO:0000313" key="4">
    <source>
        <dbReference type="EMBL" id="CAB9519261.1"/>
    </source>
</evidence>
<dbReference type="SMART" id="SM00248">
    <property type="entry name" value="ANK"/>
    <property type="match status" value="2"/>
</dbReference>
<evidence type="ECO:0000256" key="2">
    <source>
        <dbReference type="ARBA" id="ARBA00023043"/>
    </source>
</evidence>
<evidence type="ECO:0000313" key="5">
    <source>
        <dbReference type="Proteomes" id="UP001153069"/>
    </source>
</evidence>
<comment type="caution">
    <text evidence="4">The sequence shown here is derived from an EMBL/GenBank/DDBJ whole genome shotgun (WGS) entry which is preliminary data.</text>
</comment>
<dbReference type="PROSITE" id="PS50088">
    <property type="entry name" value="ANK_REPEAT"/>
    <property type="match status" value="1"/>
</dbReference>
<gene>
    <name evidence="4" type="ORF">SEMRO_1003_G229980.1</name>
</gene>
<dbReference type="PANTHER" id="PTHR24171:SF8">
    <property type="entry name" value="BRCA1-ASSOCIATED RING DOMAIN PROTEIN 1"/>
    <property type="match status" value="1"/>
</dbReference>
<name>A0A9N8ED54_9STRA</name>
<sequence>MTSVVSNQSASCSPLNFLANLAGEQQRSLALKKTITNADLAVSPSLYLKALFMKSCPHIMLPLRSNLGDMRAPPDIYDMELSRAVRMCDLDKMRELHNAGKSFDACNRFGESLLHMACRRGDARVVKFLIEEAKVQVDVTDDFGRTVLHDACWTGSVHTDVMDVLITAVPPEFWVTEDKRGHTPFDYAPRKDWGPWLRYLRSKQGQFVRNFAYLY</sequence>
<proteinExistence type="predicted"/>
<dbReference type="Pfam" id="PF12796">
    <property type="entry name" value="Ank_2"/>
    <property type="match status" value="1"/>
</dbReference>
<dbReference type="OrthoDB" id="204260at2759"/>
<dbReference type="Proteomes" id="UP001153069">
    <property type="component" value="Unassembled WGS sequence"/>
</dbReference>
<organism evidence="4 5">
    <name type="scientific">Seminavis robusta</name>
    <dbReference type="NCBI Taxonomy" id="568900"/>
    <lineage>
        <taxon>Eukaryota</taxon>
        <taxon>Sar</taxon>
        <taxon>Stramenopiles</taxon>
        <taxon>Ochrophyta</taxon>
        <taxon>Bacillariophyta</taxon>
        <taxon>Bacillariophyceae</taxon>
        <taxon>Bacillariophycidae</taxon>
        <taxon>Naviculales</taxon>
        <taxon>Naviculaceae</taxon>
        <taxon>Seminavis</taxon>
    </lineage>
</organism>
<dbReference type="EMBL" id="CAICTM010001001">
    <property type="protein sequence ID" value="CAB9519261.1"/>
    <property type="molecule type" value="Genomic_DNA"/>
</dbReference>
<dbReference type="SUPFAM" id="SSF48403">
    <property type="entry name" value="Ankyrin repeat"/>
    <property type="match status" value="1"/>
</dbReference>
<dbReference type="PROSITE" id="PS50297">
    <property type="entry name" value="ANK_REP_REGION"/>
    <property type="match status" value="1"/>
</dbReference>
<dbReference type="GO" id="GO:0085020">
    <property type="term" value="P:protein K6-linked ubiquitination"/>
    <property type="evidence" value="ECO:0007669"/>
    <property type="project" value="TreeGrafter"/>
</dbReference>
<dbReference type="Gene3D" id="1.25.40.20">
    <property type="entry name" value="Ankyrin repeat-containing domain"/>
    <property type="match status" value="1"/>
</dbReference>
<keyword evidence="2 3" id="KW-0040">ANK repeat</keyword>
<dbReference type="AlphaFoldDB" id="A0A9N8ED54"/>
<keyword evidence="5" id="KW-1185">Reference proteome</keyword>
<reference evidence="4" key="1">
    <citation type="submission" date="2020-06" db="EMBL/GenBank/DDBJ databases">
        <authorList>
            <consortium name="Plant Systems Biology data submission"/>
        </authorList>
    </citation>
    <scope>NUCLEOTIDE SEQUENCE</scope>
    <source>
        <strain evidence="4">D6</strain>
    </source>
</reference>
<keyword evidence="1" id="KW-0677">Repeat</keyword>
<feature type="repeat" description="ANK" evidence="3">
    <location>
        <begin position="109"/>
        <end position="131"/>
    </location>
</feature>
<dbReference type="InterPro" id="IPR002110">
    <property type="entry name" value="Ankyrin_rpt"/>
</dbReference>
<evidence type="ECO:0000256" key="3">
    <source>
        <dbReference type="PROSITE-ProRule" id="PRU00023"/>
    </source>
</evidence>
<dbReference type="GO" id="GO:0004842">
    <property type="term" value="F:ubiquitin-protein transferase activity"/>
    <property type="evidence" value="ECO:0007669"/>
    <property type="project" value="TreeGrafter"/>
</dbReference>
<accession>A0A9N8ED54</accession>